<reference evidence="1 2" key="1">
    <citation type="submission" date="2023-03" db="EMBL/GenBank/DDBJ databases">
        <title>Paludisphaera mucosa sp. nov. a novel planctomycete from northern fen.</title>
        <authorList>
            <person name="Ivanova A."/>
        </authorList>
    </citation>
    <scope>NUCLEOTIDE SEQUENCE [LARGE SCALE GENOMIC DNA]</scope>
    <source>
        <strain evidence="1 2">Pla2</strain>
    </source>
</reference>
<protein>
    <recommendedName>
        <fullName evidence="3">HEAT repeat domain-containing protein</fullName>
    </recommendedName>
</protein>
<evidence type="ECO:0000313" key="2">
    <source>
        <dbReference type="Proteomes" id="UP001216907"/>
    </source>
</evidence>
<name>A0ABT6FKN3_9BACT</name>
<gene>
    <name evidence="1" type="ORF">PZE19_30565</name>
</gene>
<dbReference type="SUPFAM" id="SSF48371">
    <property type="entry name" value="ARM repeat"/>
    <property type="match status" value="1"/>
</dbReference>
<organism evidence="1 2">
    <name type="scientific">Paludisphaera mucosa</name>
    <dbReference type="NCBI Taxonomy" id="3030827"/>
    <lineage>
        <taxon>Bacteria</taxon>
        <taxon>Pseudomonadati</taxon>
        <taxon>Planctomycetota</taxon>
        <taxon>Planctomycetia</taxon>
        <taxon>Isosphaerales</taxon>
        <taxon>Isosphaeraceae</taxon>
        <taxon>Paludisphaera</taxon>
    </lineage>
</organism>
<dbReference type="Gene3D" id="1.25.10.10">
    <property type="entry name" value="Leucine-rich Repeat Variant"/>
    <property type="match status" value="1"/>
</dbReference>
<dbReference type="RefSeq" id="WP_277864458.1">
    <property type="nucleotide sequence ID" value="NZ_JARRAG010000003.1"/>
</dbReference>
<dbReference type="InterPro" id="IPR016024">
    <property type="entry name" value="ARM-type_fold"/>
</dbReference>
<dbReference type="Proteomes" id="UP001216907">
    <property type="component" value="Unassembled WGS sequence"/>
</dbReference>
<dbReference type="InterPro" id="IPR011989">
    <property type="entry name" value="ARM-like"/>
</dbReference>
<accession>A0ABT6FKN3</accession>
<proteinExistence type="predicted"/>
<sequence length="495" mass="53604">MAKLRPDFSFDREGRPLSAWLLDLVADDAPARLKAGDVLQGMSFGVPYAHTELGDLDWGEHASRPDQRERFAGAVREAVDASGFPRTDFVRRLIVYRLALHQDWMRRARESRDRADSEADSDKYVERLVGRLAAAGDDEERTQAARRLGRWFCASMERGTKADEAIFQGAESITPAGVASLIVLDALDVALLADRPGLRLMLDNESGNRRGALDALERIGPAALDFAPGLIARLDSTTRPYEFDAAAALASIGRDDPEVVDALLSRLGSRSGAVRSAAAGCLACAGPPLAGRVDEAVGLLMAATRGPAPDVWALEALASVGRDREDALARILEWAAPRPPRWLAPEGFPEDLYDAAVHERGAALGALSHFRRFVDRAVPALVDAFDTFEEYDPDWAYGGEHGRICRTLAAFGTEAAPAVPRLIAYLEARRREPEEERDYPASVLELLRSIGPAAAAALPLLEAIRAEREHDATSPPDPYDPLIAAILAIAPGNGR</sequence>
<evidence type="ECO:0008006" key="3">
    <source>
        <dbReference type="Google" id="ProtNLM"/>
    </source>
</evidence>
<comment type="caution">
    <text evidence="1">The sequence shown here is derived from an EMBL/GenBank/DDBJ whole genome shotgun (WGS) entry which is preliminary data.</text>
</comment>
<evidence type="ECO:0000313" key="1">
    <source>
        <dbReference type="EMBL" id="MDG3008131.1"/>
    </source>
</evidence>
<keyword evidence="2" id="KW-1185">Reference proteome</keyword>
<dbReference type="EMBL" id="JARRAG010000003">
    <property type="protein sequence ID" value="MDG3008131.1"/>
    <property type="molecule type" value="Genomic_DNA"/>
</dbReference>